<reference evidence="2 3" key="1">
    <citation type="submission" date="2017-12" db="EMBL/GenBank/DDBJ databases">
        <title>Sequencing, de novo assembly and annotation of complete genome of a new Thraustochytrid species, strain FCC1311.</title>
        <authorList>
            <person name="Sedici K."/>
            <person name="Godart F."/>
            <person name="Aiese Cigliano R."/>
            <person name="Sanseverino W."/>
            <person name="Barakat M."/>
            <person name="Ortet P."/>
            <person name="Marechal E."/>
            <person name="Cagnac O."/>
            <person name="Amato A."/>
        </authorList>
    </citation>
    <scope>NUCLEOTIDE SEQUENCE [LARGE SCALE GENOMIC DNA]</scope>
</reference>
<accession>A0A2R5G062</accession>
<dbReference type="AlphaFoldDB" id="A0A2R5G062"/>
<feature type="compositionally biased region" description="Low complexity" evidence="1">
    <location>
        <begin position="770"/>
        <end position="782"/>
    </location>
</feature>
<evidence type="ECO:0000313" key="2">
    <source>
        <dbReference type="EMBL" id="GBG24416.1"/>
    </source>
</evidence>
<proteinExistence type="predicted"/>
<dbReference type="InParanoid" id="A0A2R5G062"/>
<keyword evidence="3" id="KW-1185">Reference proteome</keyword>
<feature type="region of interest" description="Disordered" evidence="1">
    <location>
        <begin position="39"/>
        <end position="80"/>
    </location>
</feature>
<feature type="region of interest" description="Disordered" evidence="1">
    <location>
        <begin position="770"/>
        <end position="794"/>
    </location>
</feature>
<name>A0A2R5G062_9STRA</name>
<feature type="region of interest" description="Disordered" evidence="1">
    <location>
        <begin position="1037"/>
        <end position="1061"/>
    </location>
</feature>
<protein>
    <submittedName>
        <fullName evidence="2">Uncharacterized protein</fullName>
    </submittedName>
</protein>
<dbReference type="EMBL" id="BEYU01000005">
    <property type="protein sequence ID" value="GBG24416.1"/>
    <property type="molecule type" value="Genomic_DNA"/>
</dbReference>
<sequence length="1122" mass="122029">MASRSLDELPALTTATASGADEVANVDVSVNAANAVADTGAEAGQAADALQESDNESSHDAAEEHVEKRKPGGQLGKRKILRVEPRVKRTRGAAIDAQMAAKASVAQANAPEDADESADGKEMRVITSVPDYLRAFGFSESARKKLPSKEDREKGQLALDSDRLRALVNTLAASITYSAGLLYPGNPSTLQAEVGRKLLRQQDKHRELESLVAALTTVIKAAPKGSVQGRVARAILIKGASSKRVSELRASKTVSFGGSTVQRAYQDFNACANGEVVAKSKCRRSNFDEDLVRRAVRFLISPENVSGVPWALREVRLSAHEVVQIPVFFRIKSLKAIYEDYVKHAVDERMDTIARTSFYKVMSKVLASDGSSSAAGDAASQELLGSQRERLQAIIDDFAQDNETKSRLSALLGATLGFLLTQFDEHLTKDSADGVPTHDIPFGLQKPPADGNVPVRSAKCRACDFPFYFLDELRTGTILWNSSLATQDPERAKDAAEVIADTEHKFKLFQGFRALFLDQIVDGDVAQTPLTQASLLEAMLEWMHKNLPHITEIVLHCDFDDFRPSAQLPVMISLLNTRTPVKISRLLFSEHAEGKADFVAHFSKARRHILAFMRSAQRVRIRAIGTPRGLAAALAWDQGMQNCGLQFVQIDNNKNAEIASLTRPTVEAMERYGLAMCTDFVFAATGSFPAVSSVDAIRTSIESRREFRILAFAYAGMGSGCECSFALGFESNDEVAQNPVKLSISNADELVEGAAIPDLASISAQGGVAAPSEAASARRSTANGTNGGRSAEDQAMTERDYILETMLTNGASAIANYVVQDFASFGAANTDDGENDENEDVSDEDDEDSGNVPDPRFALDSYMYGSLMGRGSSFEDNLTGIRAIKRSNLRPLLGSSLERGSTKDWPVTVSASSSAPSASRTDMVAFAVRNVRREFDAQNTGHSQDMEVIFARAETFPTLERKQGWARRPSCGNSCSVDYVRKYEAQITDLFQAGLARISARLPAAKMRDRLLADGHGPYSLPSVAEVQRLLTRLTQREGNNGLDHRGSLPRTTEKRGRKSKVPVEVRNFMSALLEQDAGIKPQAVVDSIREKFPNLVDLEGVSMEDHTLKNAFATAKKHAML</sequence>
<evidence type="ECO:0000313" key="3">
    <source>
        <dbReference type="Proteomes" id="UP000241890"/>
    </source>
</evidence>
<feature type="region of interest" description="Disordered" evidence="1">
    <location>
        <begin position="827"/>
        <end position="856"/>
    </location>
</feature>
<organism evidence="2 3">
    <name type="scientific">Hondaea fermentalgiana</name>
    <dbReference type="NCBI Taxonomy" id="2315210"/>
    <lineage>
        <taxon>Eukaryota</taxon>
        <taxon>Sar</taxon>
        <taxon>Stramenopiles</taxon>
        <taxon>Bigyra</taxon>
        <taxon>Labyrinthulomycetes</taxon>
        <taxon>Thraustochytrida</taxon>
        <taxon>Thraustochytriidae</taxon>
        <taxon>Hondaea</taxon>
    </lineage>
</organism>
<feature type="compositionally biased region" description="Basic and acidic residues" evidence="1">
    <location>
        <begin position="1043"/>
        <end position="1055"/>
    </location>
</feature>
<feature type="compositionally biased region" description="Acidic residues" evidence="1">
    <location>
        <begin position="831"/>
        <end position="849"/>
    </location>
</feature>
<dbReference type="Proteomes" id="UP000241890">
    <property type="component" value="Unassembled WGS sequence"/>
</dbReference>
<feature type="compositionally biased region" description="Basic and acidic residues" evidence="1">
    <location>
        <begin position="56"/>
        <end position="70"/>
    </location>
</feature>
<gene>
    <name evidence="2" type="ORF">FCC1311_006342</name>
</gene>
<comment type="caution">
    <text evidence="2">The sequence shown here is derived from an EMBL/GenBank/DDBJ whole genome shotgun (WGS) entry which is preliminary data.</text>
</comment>
<feature type="region of interest" description="Disordered" evidence="1">
    <location>
        <begin position="103"/>
        <end position="122"/>
    </location>
</feature>
<evidence type="ECO:0000256" key="1">
    <source>
        <dbReference type="SAM" id="MobiDB-lite"/>
    </source>
</evidence>